<dbReference type="RefSeq" id="WP_013707512.1">
    <property type="nucleotide sequence ID" value="NC_015388.1"/>
</dbReference>
<evidence type="ECO:0000313" key="2">
    <source>
        <dbReference type="Proteomes" id="UP000000483"/>
    </source>
</evidence>
<accession>F2NDQ6</accession>
<name>F2NDQ6_DESAR</name>
<dbReference type="HOGENOM" id="CLU_2218816_0_0_7"/>
<gene>
    <name evidence="1" type="ordered locus">Desac_2586</name>
</gene>
<sequence>MKKSRLIVVMVGVLVLGAFVTGALAQGKLLCISPYKSHRGESTVDQCLAKGDEFAIVDQYGVVHILNKREVELTKAFNPQIFQQKAFSIKYQELAPEVKLFGTTVKTSQPKPSSQ</sequence>
<reference evidence="1 2" key="1">
    <citation type="journal article" date="2011" name="Stand. Genomic Sci.">
        <title>Complete genome sequence of the acetate-degrading sulfate reducer Desulfobacca acetoxidans type strain (ASRB2).</title>
        <authorList>
            <person name="Goker M."/>
            <person name="Teshima H."/>
            <person name="Lapidus A."/>
            <person name="Nolan M."/>
            <person name="Lucas S."/>
            <person name="Hammon N."/>
            <person name="Deshpande S."/>
            <person name="Cheng J.F."/>
            <person name="Tapia R."/>
            <person name="Han C."/>
            <person name="Goodwin L."/>
            <person name="Pitluck S."/>
            <person name="Huntemann M."/>
            <person name="Liolios K."/>
            <person name="Ivanova N."/>
            <person name="Pagani I."/>
            <person name="Mavromatis K."/>
            <person name="Ovchinikova G."/>
            <person name="Pati A."/>
            <person name="Chen A."/>
            <person name="Palaniappan K."/>
            <person name="Land M."/>
            <person name="Hauser L."/>
            <person name="Brambilla E.M."/>
            <person name="Rohde M."/>
            <person name="Spring S."/>
            <person name="Detter J.C."/>
            <person name="Woyke T."/>
            <person name="Bristow J."/>
            <person name="Eisen J.A."/>
            <person name="Markowitz V."/>
            <person name="Hugenholtz P."/>
            <person name="Kyrpides N.C."/>
            <person name="Klenk H.P."/>
        </authorList>
    </citation>
    <scope>NUCLEOTIDE SEQUENCE [LARGE SCALE GENOMIC DNA]</scope>
    <source>
        <strain evidence="2">ATCC 700848 / DSM 11109 / ASRB2</strain>
    </source>
</reference>
<dbReference type="KEGG" id="dao:Desac_2586"/>
<dbReference type="AlphaFoldDB" id="F2NDQ6"/>
<organism evidence="1 2">
    <name type="scientific">Desulfobacca acetoxidans (strain ATCC 700848 / DSM 11109 / ASRB2)</name>
    <dbReference type="NCBI Taxonomy" id="880072"/>
    <lineage>
        <taxon>Bacteria</taxon>
        <taxon>Pseudomonadati</taxon>
        <taxon>Thermodesulfobacteriota</taxon>
        <taxon>Desulfobaccia</taxon>
        <taxon>Desulfobaccales</taxon>
        <taxon>Desulfobaccaceae</taxon>
        <taxon>Desulfobacca</taxon>
    </lineage>
</organism>
<protein>
    <submittedName>
        <fullName evidence="1">Uncharacterized protein</fullName>
    </submittedName>
</protein>
<dbReference type="EMBL" id="CP002629">
    <property type="protein sequence ID" value="AEB10403.1"/>
    <property type="molecule type" value="Genomic_DNA"/>
</dbReference>
<evidence type="ECO:0000313" key="1">
    <source>
        <dbReference type="EMBL" id="AEB10403.1"/>
    </source>
</evidence>
<proteinExistence type="predicted"/>
<reference evidence="2" key="2">
    <citation type="submission" date="2011-03" db="EMBL/GenBank/DDBJ databases">
        <title>The complete genome of Desulfobacca acetoxidans DSM 11109.</title>
        <authorList>
            <consortium name="US DOE Joint Genome Institute (JGI-PGF)"/>
            <person name="Lucas S."/>
            <person name="Copeland A."/>
            <person name="Lapidus A."/>
            <person name="Bruce D."/>
            <person name="Goodwin L."/>
            <person name="Pitluck S."/>
            <person name="Peters L."/>
            <person name="Kyrpides N."/>
            <person name="Mavromatis K."/>
            <person name="Ivanova N."/>
            <person name="Ovchinnikova G."/>
            <person name="Teshima H."/>
            <person name="Detter J.C."/>
            <person name="Han C."/>
            <person name="Land M."/>
            <person name="Hauser L."/>
            <person name="Markowitz V."/>
            <person name="Cheng J.-F."/>
            <person name="Hugenholtz P."/>
            <person name="Woyke T."/>
            <person name="Wu D."/>
            <person name="Spring S."/>
            <person name="Schueler E."/>
            <person name="Brambilla E."/>
            <person name="Klenk H.-P."/>
            <person name="Eisen J.A."/>
        </authorList>
    </citation>
    <scope>NUCLEOTIDE SEQUENCE [LARGE SCALE GENOMIC DNA]</scope>
    <source>
        <strain evidence="2">ATCC 700848 / DSM 11109 / ASRB2</strain>
    </source>
</reference>
<dbReference type="Proteomes" id="UP000000483">
    <property type="component" value="Chromosome"/>
</dbReference>
<keyword evidence="2" id="KW-1185">Reference proteome</keyword>